<dbReference type="PROSITE" id="PS00262">
    <property type="entry name" value="INSULIN"/>
    <property type="match status" value="1"/>
</dbReference>
<dbReference type="AlphaFoldDB" id="A0AAV5TPQ1"/>
<feature type="domain" description="Insulin-like" evidence="8">
    <location>
        <begin position="43"/>
        <end position="120"/>
    </location>
</feature>
<gene>
    <name evidence="9" type="ORF">PENTCL1PPCAC_18408</name>
</gene>
<reference evidence="9" key="1">
    <citation type="submission" date="2023-10" db="EMBL/GenBank/DDBJ databases">
        <title>Genome assembly of Pristionchus species.</title>
        <authorList>
            <person name="Yoshida K."/>
            <person name="Sommer R.J."/>
        </authorList>
    </citation>
    <scope>NUCLEOTIDE SEQUENCE</scope>
    <source>
        <strain evidence="9">RS0144</strain>
    </source>
</reference>
<dbReference type="InterPro" id="IPR036438">
    <property type="entry name" value="Insulin-like_sf"/>
</dbReference>
<evidence type="ECO:0000256" key="5">
    <source>
        <dbReference type="ARBA" id="ARBA00023157"/>
    </source>
</evidence>
<evidence type="ECO:0000256" key="7">
    <source>
        <dbReference type="SAM" id="SignalP"/>
    </source>
</evidence>
<dbReference type="Pfam" id="PF00049">
    <property type="entry name" value="Insulin"/>
    <property type="match status" value="1"/>
</dbReference>
<organism evidence="9 10">
    <name type="scientific">Pristionchus entomophagus</name>
    <dbReference type="NCBI Taxonomy" id="358040"/>
    <lineage>
        <taxon>Eukaryota</taxon>
        <taxon>Metazoa</taxon>
        <taxon>Ecdysozoa</taxon>
        <taxon>Nematoda</taxon>
        <taxon>Chromadorea</taxon>
        <taxon>Rhabditida</taxon>
        <taxon>Rhabditina</taxon>
        <taxon>Diplogasteromorpha</taxon>
        <taxon>Diplogasteroidea</taxon>
        <taxon>Neodiplogasteridae</taxon>
        <taxon>Pristionchus</taxon>
    </lineage>
</organism>
<dbReference type="PANTHER" id="PTHR13647">
    <property type="entry name" value="INSULIN-LIKE PEPTIDE 2-RELATED"/>
    <property type="match status" value="1"/>
</dbReference>
<dbReference type="EMBL" id="BTSX01000004">
    <property type="protein sequence ID" value="GMS96233.1"/>
    <property type="molecule type" value="Genomic_DNA"/>
</dbReference>
<evidence type="ECO:0000313" key="10">
    <source>
        <dbReference type="Proteomes" id="UP001432027"/>
    </source>
</evidence>
<dbReference type="GO" id="GO:0005179">
    <property type="term" value="F:hormone activity"/>
    <property type="evidence" value="ECO:0007669"/>
    <property type="project" value="InterPro"/>
</dbReference>
<dbReference type="InterPro" id="IPR022353">
    <property type="entry name" value="Insulin_CS"/>
</dbReference>
<evidence type="ECO:0000256" key="2">
    <source>
        <dbReference type="ARBA" id="ARBA00011207"/>
    </source>
</evidence>
<accession>A0AAV5TPQ1</accession>
<dbReference type="SMART" id="SM00078">
    <property type="entry name" value="IlGF"/>
    <property type="match status" value="1"/>
</dbReference>
<comment type="similarity">
    <text evidence="1 6">Belongs to the insulin family.</text>
</comment>
<proteinExistence type="inferred from homology"/>
<sequence>PSAPITTVFSSSHRAPLVPPVRPAVVFFALLLLASVPTSEANIRLCGQKLTKTLLAICSGQLCGAYVDSPLKRSVIPAMLSVSTLSDPEYYEVHRMKREAGLATECCQNRCSYSHLKKYCCMN</sequence>
<dbReference type="PRINTS" id="PR00276">
    <property type="entry name" value="INSULINFAMLY"/>
</dbReference>
<name>A0AAV5TPQ1_9BILA</name>
<evidence type="ECO:0000256" key="6">
    <source>
        <dbReference type="RuleBase" id="RU000406"/>
    </source>
</evidence>
<dbReference type="Proteomes" id="UP001432027">
    <property type="component" value="Unassembled WGS sequence"/>
</dbReference>
<evidence type="ECO:0000256" key="3">
    <source>
        <dbReference type="ARBA" id="ARBA00022685"/>
    </source>
</evidence>
<keyword evidence="3" id="KW-0165">Cleavage on pair of basic residues</keyword>
<dbReference type="PANTHER" id="PTHR13647:SF4">
    <property type="entry name" value="INSULIN-LIKE PEPTIDE 1-RELATED"/>
    <property type="match status" value="1"/>
</dbReference>
<feature type="signal peptide" evidence="7">
    <location>
        <begin position="1"/>
        <end position="41"/>
    </location>
</feature>
<keyword evidence="6" id="KW-0964">Secreted</keyword>
<dbReference type="SUPFAM" id="SSF56994">
    <property type="entry name" value="Insulin-like"/>
    <property type="match status" value="1"/>
</dbReference>
<dbReference type="GO" id="GO:0005576">
    <property type="term" value="C:extracellular region"/>
    <property type="evidence" value="ECO:0007669"/>
    <property type="project" value="UniProtKB-SubCell"/>
</dbReference>
<comment type="subunit">
    <text evidence="2">Heterodimer of a B chain and an A chain linked by two disulfide bonds.</text>
</comment>
<evidence type="ECO:0000259" key="8">
    <source>
        <dbReference type="SMART" id="SM00078"/>
    </source>
</evidence>
<keyword evidence="10" id="KW-1185">Reference proteome</keyword>
<feature type="chain" id="PRO_5043618928" description="Insulin-like domain-containing protein" evidence="7">
    <location>
        <begin position="42"/>
        <end position="123"/>
    </location>
</feature>
<comment type="subcellular location">
    <subcellularLocation>
        <location evidence="6">Secreted</location>
    </subcellularLocation>
</comment>
<keyword evidence="4 7" id="KW-0732">Signal</keyword>
<keyword evidence="5" id="KW-1015">Disulfide bond</keyword>
<protein>
    <recommendedName>
        <fullName evidence="8">Insulin-like domain-containing protein</fullName>
    </recommendedName>
</protein>
<evidence type="ECO:0000256" key="1">
    <source>
        <dbReference type="ARBA" id="ARBA00009034"/>
    </source>
</evidence>
<feature type="non-terminal residue" evidence="9">
    <location>
        <position position="1"/>
    </location>
</feature>
<evidence type="ECO:0000256" key="4">
    <source>
        <dbReference type="ARBA" id="ARBA00022729"/>
    </source>
</evidence>
<dbReference type="InterPro" id="IPR016179">
    <property type="entry name" value="Insulin-like"/>
</dbReference>
<dbReference type="Gene3D" id="1.10.100.10">
    <property type="entry name" value="Insulin-like"/>
    <property type="match status" value="1"/>
</dbReference>
<evidence type="ECO:0000313" key="9">
    <source>
        <dbReference type="EMBL" id="GMS96233.1"/>
    </source>
</evidence>
<dbReference type="InterPro" id="IPR022352">
    <property type="entry name" value="Ins/IGF/rlx"/>
</dbReference>
<comment type="caution">
    <text evidence="9">The sequence shown here is derived from an EMBL/GenBank/DDBJ whole genome shotgun (WGS) entry which is preliminary data.</text>
</comment>